<sequence>MNVNESVQVSFQQFFCSPDPLHLPQHQQQPPTSSTFFNNDNSNTWHQPSFSSSSSFNHNRSYLSLNYNQTYTSYSYNNTPPFAPPNLRSYAVEYAQNGQQQFYENDFVTMREESILQTITNLNAEYTGMNNFSMCLNRDPNLEPTFSPKRRAVSNNKSSSQFDAIHRKPLVPEPLKRKRPADGSLETLSKPSETKKMASSMTLKYPSSSALSARPYIPDQMLQRSSSSAVTHLRNECPSSGNPHVSSDSWVVSQRQSGASVTDQRPSTSANTHSSSYSGRSNVSDSWNVSQRQLGAPVTSHPYVADQSSQPTYAMNDPRFSSFTCSNVSDSRHVSQKQSTSAIPYPSSASGHPYAFDHV</sequence>
<dbReference type="WBParaSite" id="PS1159_v2.g1260.t1">
    <property type="protein sequence ID" value="PS1159_v2.g1260.t1"/>
    <property type="gene ID" value="PS1159_v2.g1260"/>
</dbReference>
<organism evidence="1 2">
    <name type="scientific">Panagrolaimus sp. PS1159</name>
    <dbReference type="NCBI Taxonomy" id="55785"/>
    <lineage>
        <taxon>Eukaryota</taxon>
        <taxon>Metazoa</taxon>
        <taxon>Ecdysozoa</taxon>
        <taxon>Nematoda</taxon>
        <taxon>Chromadorea</taxon>
        <taxon>Rhabditida</taxon>
        <taxon>Tylenchina</taxon>
        <taxon>Panagrolaimomorpha</taxon>
        <taxon>Panagrolaimoidea</taxon>
        <taxon>Panagrolaimidae</taxon>
        <taxon>Panagrolaimus</taxon>
    </lineage>
</organism>
<accession>A0AC35F0L2</accession>
<evidence type="ECO:0000313" key="2">
    <source>
        <dbReference type="WBParaSite" id="PS1159_v2.g1260.t1"/>
    </source>
</evidence>
<proteinExistence type="predicted"/>
<name>A0AC35F0L2_9BILA</name>
<dbReference type="Proteomes" id="UP000887580">
    <property type="component" value="Unplaced"/>
</dbReference>
<protein>
    <submittedName>
        <fullName evidence="2">Uncharacterized protein</fullName>
    </submittedName>
</protein>
<reference evidence="2" key="1">
    <citation type="submission" date="2022-11" db="UniProtKB">
        <authorList>
            <consortium name="WormBaseParasite"/>
        </authorList>
    </citation>
    <scope>IDENTIFICATION</scope>
</reference>
<evidence type="ECO:0000313" key="1">
    <source>
        <dbReference type="Proteomes" id="UP000887580"/>
    </source>
</evidence>